<dbReference type="Proteomes" id="UP000236729">
    <property type="component" value="Unassembled WGS sequence"/>
</dbReference>
<evidence type="ECO:0000259" key="3">
    <source>
        <dbReference type="Pfam" id="PF03787"/>
    </source>
</evidence>
<feature type="domain" description="CRISPR type III-associated protein" evidence="3">
    <location>
        <begin position="37"/>
        <end position="164"/>
    </location>
</feature>
<organism evidence="4 7">
    <name type="scientific">Saccharopolyspora kobensis</name>
    <dbReference type="NCBI Taxonomy" id="146035"/>
    <lineage>
        <taxon>Bacteria</taxon>
        <taxon>Bacillati</taxon>
        <taxon>Actinomycetota</taxon>
        <taxon>Actinomycetes</taxon>
        <taxon>Pseudonocardiales</taxon>
        <taxon>Pseudonocardiaceae</taxon>
        <taxon>Saccharopolyspora</taxon>
    </lineage>
</organism>
<dbReference type="InterPro" id="IPR005537">
    <property type="entry name" value="RAMP_III_fam"/>
</dbReference>
<dbReference type="EMBL" id="FNVB01000002">
    <property type="protein sequence ID" value="SEF89825.1"/>
    <property type="molecule type" value="Genomic_DNA"/>
</dbReference>
<accession>A0A1I1KAD8</accession>
<keyword evidence="1" id="KW-0051">Antiviral defense</keyword>
<evidence type="ECO:0000313" key="7">
    <source>
        <dbReference type="Proteomes" id="UP000236729"/>
    </source>
</evidence>
<dbReference type="SMR" id="A0A1H5VR60"/>
<evidence type="ECO:0000313" key="5">
    <source>
        <dbReference type="EMBL" id="SFC57884.1"/>
    </source>
</evidence>
<reference evidence="6 7" key="1">
    <citation type="submission" date="2016-10" db="EMBL/GenBank/DDBJ databases">
        <authorList>
            <person name="Varghese N."/>
            <person name="Submissions S."/>
        </authorList>
    </citation>
    <scope>NUCLEOTIDE SEQUENCE [LARGE SCALE GENOMIC DNA]</scope>
    <source>
        <strain evidence="7">ATCC 20501</strain>
        <strain evidence="5 6">CGMCC 4.3529</strain>
    </source>
</reference>
<proteinExistence type="predicted"/>
<comment type="subunit">
    <text evidence="2">Part of the Csm effector complex that includes Cas10, Csm2, Csm3, Csm4 and Csm5.</text>
</comment>
<evidence type="ECO:0000256" key="2">
    <source>
        <dbReference type="ARBA" id="ARBA00093789"/>
    </source>
</evidence>
<dbReference type="GO" id="GO:0051607">
    <property type="term" value="P:defense response to virus"/>
    <property type="evidence" value="ECO:0007669"/>
    <property type="project" value="UniProtKB-KW"/>
</dbReference>
<accession>A0A1H5VR60</accession>
<keyword evidence="6" id="KW-1185">Reference proteome</keyword>
<dbReference type="EMBL" id="FOME01000001">
    <property type="protein sequence ID" value="SFC57884.1"/>
    <property type="molecule type" value="Genomic_DNA"/>
</dbReference>
<dbReference type="Proteomes" id="UP000199690">
    <property type="component" value="Unassembled WGS sequence"/>
</dbReference>
<gene>
    <name evidence="4" type="ORF">SAMN02982929_00962</name>
    <name evidence="5" type="ORF">SAMN05216506_1011108</name>
</gene>
<reference evidence="4" key="2">
    <citation type="submission" date="2016-10" db="EMBL/GenBank/DDBJ databases">
        <authorList>
            <person name="de Groot N.N."/>
        </authorList>
    </citation>
    <scope>NUCLEOTIDE SEQUENCE [LARGE SCALE GENOMIC DNA]</scope>
    <source>
        <strain evidence="4">ATCC 20501</strain>
    </source>
</reference>
<protein>
    <recommendedName>
        <fullName evidence="3">CRISPR type III-associated protein domain-containing protein</fullName>
    </recommendedName>
</protein>
<evidence type="ECO:0000313" key="4">
    <source>
        <dbReference type="EMBL" id="SEF89825.1"/>
    </source>
</evidence>
<evidence type="ECO:0000313" key="6">
    <source>
        <dbReference type="Proteomes" id="UP000199690"/>
    </source>
</evidence>
<name>A0A1H5VR60_9PSEU</name>
<dbReference type="Pfam" id="PF03787">
    <property type="entry name" value="RAMPs"/>
    <property type="match status" value="1"/>
</dbReference>
<evidence type="ECO:0000256" key="1">
    <source>
        <dbReference type="ARBA" id="ARBA00023118"/>
    </source>
</evidence>
<dbReference type="AlphaFoldDB" id="A0A1H5VR60"/>
<sequence length="187" mass="20021">MIPMSAVDFQITFNGPFRVSTGYARAGLDAAIDIENPLPNTSLKGVMRATATQLLGEESAVVKQVFGSVEHEAPWRWGHATPGGSGWHTPKPAARVAIDADTHTAAPDMLGISEQTSAAHAFFTVTQRYPLDENALRAHRLALAVAGQATRSLGANRRRGLGWVTITCTNVSLDRAAIDEFLTLRSA</sequence>
<dbReference type="CDD" id="cd09726">
    <property type="entry name" value="RAMP_I_III"/>
    <property type="match status" value="1"/>
</dbReference>